<dbReference type="AlphaFoldDB" id="A0A914RKX6"/>
<sequence>MPWQVPAKQKWGMWFSRDTTPTFHIKRLRLTSSNFSQLMNDLLNSFVVFMQNKRVRMTCQNTALRHLPSIIPHLSSPDIFDPHELTDCSMLAKMDVLSFSDFLVRLMDHLGENISPRCRLNFIKDIVQTDYFLQASNRIKLLPKVLEKVVDELESIDFGRVASVATDRTKVASEDEGGTEDELHLLISQMFRTVLQTTISLINEKMPAVSKDFWK</sequence>
<dbReference type="InterPro" id="IPR056372">
    <property type="entry name" value="TPR_DOCK"/>
</dbReference>
<dbReference type="Proteomes" id="UP000887564">
    <property type="component" value="Unplaced"/>
</dbReference>
<dbReference type="Pfam" id="PF23554">
    <property type="entry name" value="TPR_DOCK"/>
    <property type="match status" value="1"/>
</dbReference>
<evidence type="ECO:0000313" key="2">
    <source>
        <dbReference type="Proteomes" id="UP000887564"/>
    </source>
</evidence>
<name>A0A914RKX6_PAREQ</name>
<organism evidence="2 3">
    <name type="scientific">Parascaris equorum</name>
    <name type="common">Equine roundworm</name>
    <dbReference type="NCBI Taxonomy" id="6256"/>
    <lineage>
        <taxon>Eukaryota</taxon>
        <taxon>Metazoa</taxon>
        <taxon>Ecdysozoa</taxon>
        <taxon>Nematoda</taxon>
        <taxon>Chromadorea</taxon>
        <taxon>Rhabditida</taxon>
        <taxon>Spirurina</taxon>
        <taxon>Ascaridomorpha</taxon>
        <taxon>Ascaridoidea</taxon>
        <taxon>Ascarididae</taxon>
        <taxon>Parascaris</taxon>
    </lineage>
</organism>
<accession>A0A914RKX6</accession>
<evidence type="ECO:0000313" key="3">
    <source>
        <dbReference type="WBParaSite" id="PEQ_0000694601-mRNA-1"/>
    </source>
</evidence>
<feature type="domain" description="Dedicator of cytokinesis TPR repeats region" evidence="1">
    <location>
        <begin position="32"/>
        <end position="204"/>
    </location>
</feature>
<protein>
    <recommendedName>
        <fullName evidence="1">Dedicator of cytokinesis TPR repeats region domain-containing protein</fullName>
    </recommendedName>
</protein>
<evidence type="ECO:0000259" key="1">
    <source>
        <dbReference type="Pfam" id="PF23554"/>
    </source>
</evidence>
<proteinExistence type="predicted"/>
<reference evidence="3" key="1">
    <citation type="submission" date="2022-11" db="UniProtKB">
        <authorList>
            <consortium name="WormBaseParasite"/>
        </authorList>
    </citation>
    <scope>IDENTIFICATION</scope>
</reference>
<dbReference type="WBParaSite" id="PEQ_0000694601-mRNA-1">
    <property type="protein sequence ID" value="PEQ_0000694601-mRNA-1"/>
    <property type="gene ID" value="PEQ_0000694601"/>
</dbReference>
<keyword evidence="2" id="KW-1185">Reference proteome</keyword>